<sequence>MPSIRRKELRMGPDEVKCRIPKKTVKSAVWIILLVFTNIIYPCNGLRCWKCISENCHQLDPNAEAMTVVCKKGQSCLKVIYQLGRLFPRYKSIVSNHNQDVSHKAASGTSSQTGKIYLVAVVQLFCGRFQPIRAGDI</sequence>
<name>A0AA36AJT2_OCTVU</name>
<dbReference type="EMBL" id="OX597814">
    <property type="protein sequence ID" value="CAI9716789.1"/>
    <property type="molecule type" value="Genomic_DNA"/>
</dbReference>
<reference evidence="1" key="1">
    <citation type="submission" date="2023-08" db="EMBL/GenBank/DDBJ databases">
        <authorList>
            <person name="Alioto T."/>
            <person name="Alioto T."/>
            <person name="Gomez Garrido J."/>
        </authorList>
    </citation>
    <scope>NUCLEOTIDE SEQUENCE</scope>
</reference>
<accession>A0AA36AJT2</accession>
<organism evidence="1 2">
    <name type="scientific">Octopus vulgaris</name>
    <name type="common">Common octopus</name>
    <dbReference type="NCBI Taxonomy" id="6645"/>
    <lineage>
        <taxon>Eukaryota</taxon>
        <taxon>Metazoa</taxon>
        <taxon>Spiralia</taxon>
        <taxon>Lophotrochozoa</taxon>
        <taxon>Mollusca</taxon>
        <taxon>Cephalopoda</taxon>
        <taxon>Coleoidea</taxon>
        <taxon>Octopodiformes</taxon>
        <taxon>Octopoda</taxon>
        <taxon>Incirrata</taxon>
        <taxon>Octopodidae</taxon>
        <taxon>Octopus</taxon>
    </lineage>
</organism>
<gene>
    <name evidence="1" type="ORF">OCTVUL_1B016760</name>
</gene>
<evidence type="ECO:0000313" key="2">
    <source>
        <dbReference type="Proteomes" id="UP001162480"/>
    </source>
</evidence>
<proteinExistence type="predicted"/>
<dbReference type="AlphaFoldDB" id="A0AA36AJT2"/>
<keyword evidence="2" id="KW-1185">Reference proteome</keyword>
<evidence type="ECO:0000313" key="1">
    <source>
        <dbReference type="EMBL" id="CAI9716789.1"/>
    </source>
</evidence>
<protein>
    <submittedName>
        <fullName evidence="1">Uncharacterized protein</fullName>
    </submittedName>
</protein>
<dbReference type="Proteomes" id="UP001162480">
    <property type="component" value="Chromosome 1"/>
</dbReference>